<gene>
    <name evidence="9" type="primary">mreD</name>
    <name evidence="9" type="ORF">FTW19_07215</name>
</gene>
<keyword evidence="6 8" id="KW-1133">Transmembrane helix</keyword>
<feature type="transmembrane region" description="Helical" evidence="8">
    <location>
        <begin position="155"/>
        <end position="172"/>
    </location>
</feature>
<evidence type="ECO:0000256" key="3">
    <source>
        <dbReference type="ARBA" id="ARBA00022475"/>
    </source>
</evidence>
<keyword evidence="5" id="KW-0133">Cell shape</keyword>
<keyword evidence="4 8" id="KW-0812">Transmembrane</keyword>
<evidence type="ECO:0000256" key="1">
    <source>
        <dbReference type="ARBA" id="ARBA00004651"/>
    </source>
</evidence>
<evidence type="ECO:0000256" key="2">
    <source>
        <dbReference type="ARBA" id="ARBA00007776"/>
    </source>
</evidence>
<evidence type="ECO:0000256" key="5">
    <source>
        <dbReference type="ARBA" id="ARBA00022960"/>
    </source>
</evidence>
<dbReference type="InterPro" id="IPR007227">
    <property type="entry name" value="Cell_shape_determining_MreD"/>
</dbReference>
<proteinExistence type="inferred from homology"/>
<comment type="subcellular location">
    <subcellularLocation>
        <location evidence="1">Cell membrane</location>
        <topology evidence="1">Multi-pass membrane protein</topology>
    </subcellularLocation>
</comment>
<dbReference type="Pfam" id="PF04093">
    <property type="entry name" value="MreD"/>
    <property type="match status" value="1"/>
</dbReference>
<evidence type="ECO:0000256" key="7">
    <source>
        <dbReference type="ARBA" id="ARBA00023136"/>
    </source>
</evidence>
<accession>A0A5B9E6A4</accession>
<dbReference type="GO" id="GO:0005886">
    <property type="term" value="C:plasma membrane"/>
    <property type="evidence" value="ECO:0007669"/>
    <property type="project" value="UniProtKB-SubCell"/>
</dbReference>
<dbReference type="EMBL" id="CP042806">
    <property type="protein sequence ID" value="QEE27802.1"/>
    <property type="molecule type" value="Genomic_DNA"/>
</dbReference>
<dbReference type="GO" id="GO:0008360">
    <property type="term" value="P:regulation of cell shape"/>
    <property type="evidence" value="ECO:0007669"/>
    <property type="project" value="UniProtKB-KW"/>
</dbReference>
<dbReference type="AlphaFoldDB" id="A0A5B9E6A4"/>
<dbReference type="NCBIfam" id="TIGR03426">
    <property type="entry name" value="shape_MreD"/>
    <property type="match status" value="1"/>
</dbReference>
<comment type="similarity">
    <text evidence="2">Belongs to the MreD family.</text>
</comment>
<keyword evidence="7 8" id="KW-0472">Membrane</keyword>
<evidence type="ECO:0000256" key="6">
    <source>
        <dbReference type="ARBA" id="ARBA00022989"/>
    </source>
</evidence>
<dbReference type="KEGG" id="talb:FTW19_07215"/>
<evidence type="ECO:0000256" key="4">
    <source>
        <dbReference type="ARBA" id="ARBA00022692"/>
    </source>
</evidence>
<keyword evidence="3" id="KW-1003">Cell membrane</keyword>
<dbReference type="OrthoDB" id="121692at2"/>
<organism evidence="9 10">
    <name type="scientific">Terriglobus albidus</name>
    <dbReference type="NCBI Taxonomy" id="1592106"/>
    <lineage>
        <taxon>Bacteria</taxon>
        <taxon>Pseudomonadati</taxon>
        <taxon>Acidobacteriota</taxon>
        <taxon>Terriglobia</taxon>
        <taxon>Terriglobales</taxon>
        <taxon>Acidobacteriaceae</taxon>
        <taxon>Terriglobus</taxon>
    </lineage>
</organism>
<name>A0A5B9E6A4_9BACT</name>
<protein>
    <submittedName>
        <fullName evidence="9">Rod shape-determining protein MreD</fullName>
    </submittedName>
</protein>
<dbReference type="Proteomes" id="UP000321820">
    <property type="component" value="Chromosome"/>
</dbReference>
<reference evidence="9 10" key="1">
    <citation type="submission" date="2019-08" db="EMBL/GenBank/DDBJ databases">
        <title>Complete genome sequence of Terriglobus albidus strain ORNL.</title>
        <authorList>
            <person name="Podar M."/>
        </authorList>
    </citation>
    <scope>NUCLEOTIDE SEQUENCE [LARGE SCALE GENOMIC DNA]</scope>
    <source>
        <strain evidence="9 10">ORNL</strain>
    </source>
</reference>
<evidence type="ECO:0000256" key="8">
    <source>
        <dbReference type="SAM" id="Phobius"/>
    </source>
</evidence>
<evidence type="ECO:0000313" key="10">
    <source>
        <dbReference type="Proteomes" id="UP000321820"/>
    </source>
</evidence>
<sequence>MAALGRMYSSRREMDEHVFHPAVSLLVPLVAVFAGAYLPKLAPWLMILDLPLVVVIFFAVARRSPISGVMTGALVGVLQDLLLNQPIGINGMVKAVVGYVAASISLRVDVDALPTRVVMNFSFCLLQSLMLLGIYQWLLQDANVHTSWLHELLRAGVNTVVAIPLFFLLDYAKQSA</sequence>
<feature type="transmembrane region" description="Helical" evidence="8">
    <location>
        <begin position="21"/>
        <end position="38"/>
    </location>
</feature>
<feature type="transmembrane region" description="Helical" evidence="8">
    <location>
        <begin position="44"/>
        <end position="61"/>
    </location>
</feature>
<feature type="transmembrane region" description="Helical" evidence="8">
    <location>
        <begin position="117"/>
        <end position="135"/>
    </location>
</feature>
<keyword evidence="10" id="KW-1185">Reference proteome</keyword>
<evidence type="ECO:0000313" key="9">
    <source>
        <dbReference type="EMBL" id="QEE27802.1"/>
    </source>
</evidence>